<accession>A0A2P6S693</accession>
<dbReference type="InterPro" id="IPR039781">
    <property type="entry name" value="Rad21/Rec8-like"/>
</dbReference>
<evidence type="ECO:0000256" key="1">
    <source>
        <dbReference type="ARBA" id="ARBA00004123"/>
    </source>
</evidence>
<dbReference type="Gene3D" id="1.10.10.580">
    <property type="entry name" value="Structural maintenance of chromosome 1. Chain E"/>
    <property type="match status" value="1"/>
</dbReference>
<evidence type="ECO:0000313" key="8">
    <source>
        <dbReference type="Proteomes" id="UP000238479"/>
    </source>
</evidence>
<dbReference type="InterPro" id="IPR006910">
    <property type="entry name" value="Rad21_Rec8_N"/>
</dbReference>
<organism evidence="7 8">
    <name type="scientific">Rosa chinensis</name>
    <name type="common">China rose</name>
    <dbReference type="NCBI Taxonomy" id="74649"/>
    <lineage>
        <taxon>Eukaryota</taxon>
        <taxon>Viridiplantae</taxon>
        <taxon>Streptophyta</taxon>
        <taxon>Embryophyta</taxon>
        <taxon>Tracheophyta</taxon>
        <taxon>Spermatophyta</taxon>
        <taxon>Magnoliopsida</taxon>
        <taxon>eudicotyledons</taxon>
        <taxon>Gunneridae</taxon>
        <taxon>Pentapetalae</taxon>
        <taxon>rosids</taxon>
        <taxon>fabids</taxon>
        <taxon>Rosales</taxon>
        <taxon>Rosaceae</taxon>
        <taxon>Rosoideae</taxon>
        <taxon>Rosoideae incertae sedis</taxon>
        <taxon>Rosa</taxon>
    </lineage>
</organism>
<feature type="domain" description="Rad21/Rec8-like protein C-terminal eukaryotic" evidence="5">
    <location>
        <begin position="674"/>
        <end position="717"/>
    </location>
</feature>
<dbReference type="GO" id="GO:1990414">
    <property type="term" value="P:replication-born double-strand break repair via sister chromatid exchange"/>
    <property type="evidence" value="ECO:0007669"/>
    <property type="project" value="TreeGrafter"/>
</dbReference>
<dbReference type="InterPro" id="IPR023093">
    <property type="entry name" value="ScpA-like_C"/>
</dbReference>
<comment type="similarity">
    <text evidence="2">Belongs to the rad21 family.</text>
</comment>
<name>A0A2P6S693_ROSCH</name>
<dbReference type="Proteomes" id="UP000238479">
    <property type="component" value="Chromosome 2"/>
</dbReference>
<dbReference type="Pfam" id="PF04824">
    <property type="entry name" value="Rad21_Rec8"/>
    <property type="match status" value="1"/>
</dbReference>
<proteinExistence type="inferred from homology"/>
<dbReference type="EMBL" id="PDCK01000040">
    <property type="protein sequence ID" value="PRQ54197.1"/>
    <property type="molecule type" value="Genomic_DNA"/>
</dbReference>
<dbReference type="GO" id="GO:0007062">
    <property type="term" value="P:sister chromatid cohesion"/>
    <property type="evidence" value="ECO:0007669"/>
    <property type="project" value="InterPro"/>
</dbReference>
<dbReference type="CDD" id="cd21793">
    <property type="entry name" value="Rad21_Rec8_M_AtSYN1-like"/>
    <property type="match status" value="1"/>
</dbReference>
<dbReference type="OrthoDB" id="10071381at2759"/>
<evidence type="ECO:0000256" key="3">
    <source>
        <dbReference type="ARBA" id="ARBA00023242"/>
    </source>
</evidence>
<sequence>MVYSQSLLARRGPLGAIWVAAYCFKKLKKTQITETDILAAIDKILKDEWDGVAYRVLAYLLLGVVRIYLRKVEYLFDDCNEVLLDIKKFVFSTKDNAPAEMLCAADHSVIIPDRFELDAFDMGSLEDVSGEHLASHKEITLKECAEWNGIGRLSSEMYDHMEFGACHSIFSTYYTPVRSVLSSHLMNFGMELITSSSGANAEEIIEQLQWHRFSQEECADIDTFIGIEKEPQNQVKQHGEDNETNGEQIKTPDIAVPEDGIQEDGQKTQKHEIIYGNNIEPSRHVITGEDHQSEREEMMEIDLVQPENQSFQITKEEHSLRNLEADMENRKNATFSQEESLDLDVLSGAKKPQELVCSYGEENHNDEEPTKLQDITPDTMKNIPQEDPDPLSVAYDGSPDTKQPDALGITTPKLTAVPRPVSKKSDRFSRKRKCVFDDIVVLPNEVIRQSIHDASDLVAKRKKVPKNAHAVWKTCQIGNLAQNFLEPLISNISQELRSLLCKRKLRKLKITPEKLDLLDCQRTGISEQMEVVHTETVEPAEDLDVLEYPCTVGLEQAEIAPDTPVLRSKSIKSFHSPRSPEVPEVPDMDLVRPETSGRIEKEPSMGAEQTFPSGSVEEVPPSLDRDDEHDFNFLSEEAEFCEGVNPELDGCSVRTRKVARYLHRHFTICNSLHVNLLEVAERRTKKESARLFYETLVMKTRGFVDVKQADPYGDILIWKLPKWDQMWGDDTSHRVTSETMSLCR</sequence>
<keyword evidence="3" id="KW-0539">Nucleus</keyword>
<dbReference type="InterPro" id="IPR036390">
    <property type="entry name" value="WH_DNA-bd_sf"/>
</dbReference>
<dbReference type="PANTHER" id="PTHR12585:SF73">
    <property type="entry name" value="SISTER CHROMATID COHESION 1 PROTEIN 2"/>
    <property type="match status" value="1"/>
</dbReference>
<keyword evidence="8" id="KW-1185">Reference proteome</keyword>
<dbReference type="SUPFAM" id="SSF46785">
    <property type="entry name" value="Winged helix' DNA-binding domain"/>
    <property type="match status" value="1"/>
</dbReference>
<dbReference type="STRING" id="74649.A0A2P6S693"/>
<dbReference type="PANTHER" id="PTHR12585">
    <property type="entry name" value="SCC1 / RAD21 FAMILY MEMBER"/>
    <property type="match status" value="1"/>
</dbReference>
<reference evidence="7 8" key="1">
    <citation type="journal article" date="2018" name="Nat. Genet.">
        <title>The Rosa genome provides new insights in the design of modern roses.</title>
        <authorList>
            <person name="Bendahmane M."/>
        </authorList>
    </citation>
    <scope>NUCLEOTIDE SEQUENCE [LARGE SCALE GENOMIC DNA]</scope>
    <source>
        <strain evidence="8">cv. Old Blush</strain>
    </source>
</reference>
<evidence type="ECO:0000256" key="4">
    <source>
        <dbReference type="SAM" id="MobiDB-lite"/>
    </source>
</evidence>
<comment type="subcellular location">
    <subcellularLocation>
        <location evidence="1">Nucleus</location>
    </subcellularLocation>
</comment>
<protein>
    <submittedName>
        <fullName evidence="7">Putative rad21/Rec8-like protein</fullName>
    </submittedName>
</protein>
<evidence type="ECO:0000256" key="2">
    <source>
        <dbReference type="ARBA" id="ARBA00009870"/>
    </source>
</evidence>
<gene>
    <name evidence="7" type="ORF">RchiOBHm_Chr2g0174831</name>
</gene>
<evidence type="ECO:0000259" key="6">
    <source>
        <dbReference type="Pfam" id="PF04825"/>
    </source>
</evidence>
<dbReference type="GO" id="GO:0008278">
    <property type="term" value="C:cohesin complex"/>
    <property type="evidence" value="ECO:0007669"/>
    <property type="project" value="InterPro"/>
</dbReference>
<dbReference type="AlphaFoldDB" id="A0A2P6S693"/>
<dbReference type="Gramene" id="PRQ54197">
    <property type="protein sequence ID" value="PRQ54197"/>
    <property type="gene ID" value="RchiOBHm_Chr2g0174831"/>
</dbReference>
<feature type="region of interest" description="Disordered" evidence="4">
    <location>
        <begin position="596"/>
        <end position="626"/>
    </location>
</feature>
<evidence type="ECO:0000313" key="7">
    <source>
        <dbReference type="EMBL" id="PRQ54197.1"/>
    </source>
</evidence>
<comment type="caution">
    <text evidence="7">The sequence shown here is derived from an EMBL/GenBank/DDBJ whole genome shotgun (WGS) entry which is preliminary data.</text>
</comment>
<dbReference type="OMA" id="PDRFYEP"/>
<dbReference type="GO" id="GO:0005634">
    <property type="term" value="C:nucleus"/>
    <property type="evidence" value="ECO:0007669"/>
    <property type="project" value="UniProtKB-SubCell"/>
</dbReference>
<feature type="region of interest" description="Disordered" evidence="4">
    <location>
        <begin position="570"/>
        <end position="589"/>
    </location>
</feature>
<feature type="domain" description="Rad21/Rec8-like protein N-terminal" evidence="6">
    <location>
        <begin position="1"/>
        <end position="94"/>
    </location>
</feature>
<dbReference type="GO" id="GO:0003682">
    <property type="term" value="F:chromatin binding"/>
    <property type="evidence" value="ECO:0007669"/>
    <property type="project" value="TreeGrafter"/>
</dbReference>
<dbReference type="InterPro" id="IPR006909">
    <property type="entry name" value="Rad21/Rec8_C_eu"/>
</dbReference>
<dbReference type="Pfam" id="PF04825">
    <property type="entry name" value="Rad21_Rec8_N"/>
    <property type="match status" value="1"/>
</dbReference>
<evidence type="ECO:0000259" key="5">
    <source>
        <dbReference type="Pfam" id="PF04824"/>
    </source>
</evidence>